<gene>
    <name evidence="3" type="ORF">ILEXP_LOCUS49632</name>
</gene>
<dbReference type="AlphaFoldDB" id="A0ABC8UF89"/>
<organism evidence="3 4">
    <name type="scientific">Ilex paraguariensis</name>
    <name type="common">yerba mate</name>
    <dbReference type="NCBI Taxonomy" id="185542"/>
    <lineage>
        <taxon>Eukaryota</taxon>
        <taxon>Viridiplantae</taxon>
        <taxon>Streptophyta</taxon>
        <taxon>Embryophyta</taxon>
        <taxon>Tracheophyta</taxon>
        <taxon>Spermatophyta</taxon>
        <taxon>Magnoliopsida</taxon>
        <taxon>eudicotyledons</taxon>
        <taxon>Gunneridae</taxon>
        <taxon>Pentapetalae</taxon>
        <taxon>asterids</taxon>
        <taxon>campanulids</taxon>
        <taxon>Aquifoliales</taxon>
        <taxon>Aquifoliaceae</taxon>
        <taxon>Ilex</taxon>
    </lineage>
</organism>
<comment type="similarity">
    <text evidence="1">Belongs to the peptidase C14B family.</text>
</comment>
<keyword evidence="4" id="KW-1185">Reference proteome</keyword>
<dbReference type="FunFam" id="3.40.50.12660:FF:000007">
    <property type="entry name" value="Metacaspase-4"/>
    <property type="match status" value="1"/>
</dbReference>
<evidence type="ECO:0000313" key="3">
    <source>
        <dbReference type="EMBL" id="CAK9179679.1"/>
    </source>
</evidence>
<dbReference type="Gene3D" id="3.40.50.12660">
    <property type="match status" value="2"/>
</dbReference>
<feature type="domain" description="Peptidase C14 caspase" evidence="2">
    <location>
        <begin position="3"/>
        <end position="406"/>
    </location>
</feature>
<protein>
    <recommendedName>
        <fullName evidence="2">Peptidase C14 caspase domain-containing protein</fullName>
    </recommendedName>
</protein>
<dbReference type="InterPro" id="IPR011600">
    <property type="entry name" value="Pept_C14_caspase"/>
</dbReference>
<proteinExistence type="inferred from homology"/>
<accession>A0ABC8UF89</accession>
<dbReference type="PANTHER" id="PTHR48104">
    <property type="entry name" value="METACASPASE-4"/>
    <property type="match status" value="1"/>
</dbReference>
<reference evidence="3 4" key="1">
    <citation type="submission" date="2024-02" db="EMBL/GenBank/DDBJ databases">
        <authorList>
            <person name="Vignale AGUSTIN F."/>
            <person name="Sosa J E."/>
            <person name="Modenutti C."/>
        </authorList>
    </citation>
    <scope>NUCLEOTIDE SEQUENCE [LARGE SCALE GENOMIC DNA]</scope>
</reference>
<sequence>MAKKAVLIGCNYPGTKAELKGCINDVRRMYSCLLERYGFSEDNITVLIDTDDSDTQPTGRNIRKALSDLVRSADPGDFLFVHYSGHGTRLPAETGEEDDTGYDECIVPCDMNLITDDDFRELVDQVPEGCRMTVVSDSCHSGGLIEEAKEQIGESTKPSDEGHGSSFGFKNFLQQKLENTFESRGIHLPSGLHHHSRHHEDVDEGEVEAEYGDQGYVKSKSLPLSTLIEILKQKTGKDDIDIGKLRPTLFDIFGEDASPKVKKFMKVILNKLQQSGDEEGKSGGFLGMVGSLAQQFLKQKLEENDEGYTKPALKTQVGSKQEVYAGASKRQLPNNGILISGCQTNQTSADASPSGNPGGAYGAFSNAIQIIIAESDGTVTNQELVLKAREMMKSQGFTQRPGLYCSDHHVDAPFVC</sequence>
<evidence type="ECO:0000259" key="2">
    <source>
        <dbReference type="Pfam" id="PF00656"/>
    </source>
</evidence>
<evidence type="ECO:0000313" key="4">
    <source>
        <dbReference type="Proteomes" id="UP001642360"/>
    </source>
</evidence>
<evidence type="ECO:0000256" key="1">
    <source>
        <dbReference type="ARBA" id="ARBA00009005"/>
    </source>
</evidence>
<dbReference type="Pfam" id="PF00656">
    <property type="entry name" value="Peptidase_C14"/>
    <property type="match status" value="1"/>
</dbReference>
<name>A0ABC8UF89_9AQUA</name>
<comment type="caution">
    <text evidence="3">The sequence shown here is derived from an EMBL/GenBank/DDBJ whole genome shotgun (WGS) entry which is preliminary data.</text>
</comment>
<dbReference type="Proteomes" id="UP001642360">
    <property type="component" value="Unassembled WGS sequence"/>
</dbReference>
<dbReference type="EMBL" id="CAUOFW020007580">
    <property type="protein sequence ID" value="CAK9179679.1"/>
    <property type="molecule type" value="Genomic_DNA"/>
</dbReference>
<dbReference type="InterPro" id="IPR050452">
    <property type="entry name" value="Metacaspase"/>
</dbReference>
<dbReference type="PANTHER" id="PTHR48104:SF30">
    <property type="entry name" value="METACASPASE-1"/>
    <property type="match status" value="1"/>
</dbReference>